<reference evidence="1" key="2">
    <citation type="journal article" date="2022" name="New Phytol.">
        <title>Evolutionary transition to the ectomycorrhizal habit in the genomes of a hyperdiverse lineage of mushroom-forming fungi.</title>
        <authorList>
            <person name="Looney B."/>
            <person name="Miyauchi S."/>
            <person name="Morin E."/>
            <person name="Drula E."/>
            <person name="Courty P.E."/>
            <person name="Kohler A."/>
            <person name="Kuo A."/>
            <person name="LaButti K."/>
            <person name="Pangilinan J."/>
            <person name="Lipzen A."/>
            <person name="Riley R."/>
            <person name="Andreopoulos W."/>
            <person name="He G."/>
            <person name="Johnson J."/>
            <person name="Nolan M."/>
            <person name="Tritt A."/>
            <person name="Barry K.W."/>
            <person name="Grigoriev I.V."/>
            <person name="Nagy L.G."/>
            <person name="Hibbett D."/>
            <person name="Henrissat B."/>
            <person name="Matheny P.B."/>
            <person name="Labbe J."/>
            <person name="Martin F.M."/>
        </authorList>
    </citation>
    <scope>NUCLEOTIDE SEQUENCE</scope>
    <source>
        <strain evidence="1">HHB10654</strain>
    </source>
</reference>
<evidence type="ECO:0000313" key="1">
    <source>
        <dbReference type="EMBL" id="KAI0064437.1"/>
    </source>
</evidence>
<organism evidence="1 2">
    <name type="scientific">Artomyces pyxidatus</name>
    <dbReference type="NCBI Taxonomy" id="48021"/>
    <lineage>
        <taxon>Eukaryota</taxon>
        <taxon>Fungi</taxon>
        <taxon>Dikarya</taxon>
        <taxon>Basidiomycota</taxon>
        <taxon>Agaricomycotina</taxon>
        <taxon>Agaricomycetes</taxon>
        <taxon>Russulales</taxon>
        <taxon>Auriscalpiaceae</taxon>
        <taxon>Artomyces</taxon>
    </lineage>
</organism>
<dbReference type="Proteomes" id="UP000814140">
    <property type="component" value="Unassembled WGS sequence"/>
</dbReference>
<comment type="caution">
    <text evidence="1">The sequence shown here is derived from an EMBL/GenBank/DDBJ whole genome shotgun (WGS) entry which is preliminary data.</text>
</comment>
<protein>
    <submittedName>
        <fullName evidence="1">Uncharacterized protein</fullName>
    </submittedName>
</protein>
<reference evidence="1" key="1">
    <citation type="submission" date="2021-03" db="EMBL/GenBank/DDBJ databases">
        <authorList>
            <consortium name="DOE Joint Genome Institute"/>
            <person name="Ahrendt S."/>
            <person name="Looney B.P."/>
            <person name="Miyauchi S."/>
            <person name="Morin E."/>
            <person name="Drula E."/>
            <person name="Courty P.E."/>
            <person name="Chicoki N."/>
            <person name="Fauchery L."/>
            <person name="Kohler A."/>
            <person name="Kuo A."/>
            <person name="Labutti K."/>
            <person name="Pangilinan J."/>
            <person name="Lipzen A."/>
            <person name="Riley R."/>
            <person name="Andreopoulos W."/>
            <person name="He G."/>
            <person name="Johnson J."/>
            <person name="Barry K.W."/>
            <person name="Grigoriev I.V."/>
            <person name="Nagy L."/>
            <person name="Hibbett D."/>
            <person name="Henrissat B."/>
            <person name="Matheny P.B."/>
            <person name="Labbe J."/>
            <person name="Martin F."/>
        </authorList>
    </citation>
    <scope>NUCLEOTIDE SEQUENCE</scope>
    <source>
        <strain evidence="1">HHB10654</strain>
    </source>
</reference>
<gene>
    <name evidence="1" type="ORF">BV25DRAFT_237116</name>
</gene>
<name>A0ACB8T7M6_9AGAM</name>
<proteinExistence type="predicted"/>
<sequence>MLFPKSNPTLGWLATPRRNRTTVVPPTVAMLATVLYIPATEPQLGLSKLDYPVARLLDGCYLNTLPRQHSYTIQAVS</sequence>
<dbReference type="EMBL" id="MU277198">
    <property type="protein sequence ID" value="KAI0064437.1"/>
    <property type="molecule type" value="Genomic_DNA"/>
</dbReference>
<evidence type="ECO:0000313" key="2">
    <source>
        <dbReference type="Proteomes" id="UP000814140"/>
    </source>
</evidence>
<keyword evidence="2" id="KW-1185">Reference proteome</keyword>
<accession>A0ACB8T7M6</accession>